<organism evidence="1 3">
    <name type="scientific">Planktothrix tepida PCC 9214</name>
    <dbReference type="NCBI Taxonomy" id="671072"/>
    <lineage>
        <taxon>Bacteria</taxon>
        <taxon>Bacillati</taxon>
        <taxon>Cyanobacteriota</taxon>
        <taxon>Cyanophyceae</taxon>
        <taxon>Oscillatoriophycideae</taxon>
        <taxon>Oscillatoriales</taxon>
        <taxon>Microcoleaceae</taxon>
        <taxon>Planktothrix</taxon>
    </lineage>
</organism>
<dbReference type="RefSeq" id="WP_186440425.1">
    <property type="nucleotide sequence ID" value="NZ_LN889812.1"/>
</dbReference>
<protein>
    <submittedName>
        <fullName evidence="1">Uncharacterized protein</fullName>
    </submittedName>
</protein>
<reference evidence="1" key="1">
    <citation type="submission" date="2015-10" db="EMBL/GenBank/DDBJ databases">
        <authorList>
            <person name="Gilbert D.G."/>
        </authorList>
    </citation>
    <scope>NUCLEOTIDE SEQUENCE [LARGE SCALE GENOMIC DNA]</scope>
    <source>
        <strain evidence="1">BBR_PRJEB10993</strain>
    </source>
</reference>
<evidence type="ECO:0000313" key="1">
    <source>
        <dbReference type="EMBL" id="CUR34100.1"/>
    </source>
</evidence>
<dbReference type="EMBL" id="CZDF01000171">
    <property type="protein sequence ID" value="CUR34116.1"/>
    <property type="molecule type" value="Genomic_DNA"/>
</dbReference>
<dbReference type="Proteomes" id="UP000184315">
    <property type="component" value="Unassembled WGS sequence"/>
</dbReference>
<gene>
    <name evidence="1" type="ORF">PL9214640107</name>
    <name evidence="2" type="ORF">PL9214640123</name>
</gene>
<reference evidence="3" key="2">
    <citation type="submission" date="2015-10" db="EMBL/GenBank/DDBJ databases">
        <authorList>
            <person name="Regsiter A."/>
            <person name="william w."/>
        </authorList>
    </citation>
    <scope>NUCLEOTIDE SEQUENCE [LARGE SCALE GENOMIC DNA]</scope>
</reference>
<dbReference type="STRING" id="671072.PL9214640107"/>
<proteinExistence type="predicted"/>
<name>A0A1J1LQF1_9CYAN</name>
<accession>A0A1J1LQF1</accession>
<dbReference type="EMBL" id="CZDF01000171">
    <property type="protein sequence ID" value="CUR34100.1"/>
    <property type="molecule type" value="Genomic_DNA"/>
</dbReference>
<evidence type="ECO:0000313" key="3">
    <source>
        <dbReference type="Proteomes" id="UP000184315"/>
    </source>
</evidence>
<evidence type="ECO:0000313" key="2">
    <source>
        <dbReference type="EMBL" id="CUR34116.1"/>
    </source>
</evidence>
<keyword evidence="3" id="KW-1185">Reference proteome</keyword>
<dbReference type="AlphaFoldDB" id="A0A1J1LQF1"/>
<sequence length="97" mass="11262">MLRNPNPDYLPIHHLDEFLPPVSGWTIFGGLIFSRNSCDRFNNICLYSLTRDRQSDRNSAPQWSSLLYVITDPNNYLFRYKNPKHGSGNSSNYFCSV</sequence>